<dbReference type="AlphaFoldDB" id="A0AAW2Z514"/>
<protein>
    <submittedName>
        <fullName evidence="3">Uncharacterized protein</fullName>
    </submittedName>
</protein>
<feature type="compositionally biased region" description="Polar residues" evidence="2">
    <location>
        <begin position="228"/>
        <end position="239"/>
    </location>
</feature>
<feature type="compositionally biased region" description="Polar residues" evidence="2">
    <location>
        <begin position="303"/>
        <end position="335"/>
    </location>
</feature>
<dbReference type="EMBL" id="JAOPGA020001010">
    <property type="protein sequence ID" value="KAL0484004.1"/>
    <property type="molecule type" value="Genomic_DNA"/>
</dbReference>
<accession>A0AAW2Z514</accession>
<sequence length="350" mass="38419">MILDNKELTSEEKERAIMMFSPDYYQAMNNSQNQAQQQMQQYQSQLYILQQQQAQIQQLSNSAIVNNLNSFIQHHHYHPHNGNIDGVQTNTNNVRSRVGALNLDNGSNNIPNSHVINNNQSHVVINSPTQMQSGNQLLNQQLLTTTSIVPQPNMRTADIVLKSTSVAQQQREYDRFLTRASSTSRKSISRTSGTLVRESQVSGVVSGAPNGLMQHQRRTSSSGGPGVSTITSPTNTNTFNNGVINMTAGDMNTSRPPPTTNNNIPSTIDVYGNGAFQVKKVPLGSGLMFNTKEVGPTIKSKKTNSLFTTNQTKTSLTQPSSHHFKMPSSTQAPNISSSSTPRSNSMFPKV</sequence>
<feature type="coiled-coil region" evidence="1">
    <location>
        <begin position="25"/>
        <end position="52"/>
    </location>
</feature>
<evidence type="ECO:0000313" key="3">
    <source>
        <dbReference type="EMBL" id="KAL0484004.1"/>
    </source>
</evidence>
<dbReference type="Proteomes" id="UP001431209">
    <property type="component" value="Unassembled WGS sequence"/>
</dbReference>
<name>A0AAW2Z514_9EUKA</name>
<feature type="region of interest" description="Disordered" evidence="2">
    <location>
        <begin position="184"/>
        <end position="239"/>
    </location>
</feature>
<keyword evidence="1" id="KW-0175">Coiled coil</keyword>
<gene>
    <name evidence="3" type="ORF">AKO1_004634</name>
</gene>
<comment type="caution">
    <text evidence="3">The sequence shown here is derived from an EMBL/GenBank/DDBJ whole genome shotgun (WGS) entry which is preliminary data.</text>
</comment>
<evidence type="ECO:0000256" key="2">
    <source>
        <dbReference type="SAM" id="MobiDB-lite"/>
    </source>
</evidence>
<organism evidence="3 4">
    <name type="scientific">Acrasis kona</name>
    <dbReference type="NCBI Taxonomy" id="1008807"/>
    <lineage>
        <taxon>Eukaryota</taxon>
        <taxon>Discoba</taxon>
        <taxon>Heterolobosea</taxon>
        <taxon>Tetramitia</taxon>
        <taxon>Eutetramitia</taxon>
        <taxon>Acrasidae</taxon>
        <taxon>Acrasis</taxon>
    </lineage>
</organism>
<evidence type="ECO:0000256" key="1">
    <source>
        <dbReference type="SAM" id="Coils"/>
    </source>
</evidence>
<proteinExistence type="predicted"/>
<keyword evidence="4" id="KW-1185">Reference proteome</keyword>
<evidence type="ECO:0000313" key="4">
    <source>
        <dbReference type="Proteomes" id="UP001431209"/>
    </source>
</evidence>
<feature type="region of interest" description="Disordered" evidence="2">
    <location>
        <begin position="300"/>
        <end position="350"/>
    </location>
</feature>
<reference evidence="3 4" key="1">
    <citation type="submission" date="2024-03" db="EMBL/GenBank/DDBJ databases">
        <title>The Acrasis kona genome and developmental transcriptomes reveal deep origins of eukaryotic multicellular pathways.</title>
        <authorList>
            <person name="Sheikh S."/>
            <person name="Fu C.-J."/>
            <person name="Brown M.W."/>
            <person name="Baldauf S.L."/>
        </authorList>
    </citation>
    <scope>NUCLEOTIDE SEQUENCE [LARGE SCALE GENOMIC DNA]</scope>
    <source>
        <strain evidence="3 4">ATCC MYA-3509</strain>
    </source>
</reference>
<feature type="compositionally biased region" description="Polar residues" evidence="2">
    <location>
        <begin position="193"/>
        <end position="203"/>
    </location>
</feature>
<feature type="compositionally biased region" description="Low complexity" evidence="2">
    <location>
        <begin position="336"/>
        <end position="350"/>
    </location>
</feature>